<dbReference type="InterPro" id="IPR036322">
    <property type="entry name" value="WD40_repeat_dom_sf"/>
</dbReference>
<dbReference type="PANTHER" id="PTHR19849">
    <property type="entry name" value="PHOSPHOLIPASE A-2-ACTIVATING PROTEIN"/>
    <property type="match status" value="1"/>
</dbReference>
<keyword evidence="5" id="KW-0472">Membrane</keyword>
<protein>
    <submittedName>
        <fullName evidence="6">Uncharacterized protein</fullName>
    </submittedName>
</protein>
<dbReference type="GO" id="GO:0005634">
    <property type="term" value="C:nucleus"/>
    <property type="evidence" value="ECO:0007669"/>
    <property type="project" value="TreeGrafter"/>
</dbReference>
<organism evidence="6 7">
    <name type="scientific">Reticulomyxa filosa</name>
    <dbReference type="NCBI Taxonomy" id="46433"/>
    <lineage>
        <taxon>Eukaryota</taxon>
        <taxon>Sar</taxon>
        <taxon>Rhizaria</taxon>
        <taxon>Retaria</taxon>
        <taxon>Foraminifera</taxon>
        <taxon>Monothalamids</taxon>
        <taxon>Reticulomyxidae</taxon>
        <taxon>Reticulomyxa</taxon>
    </lineage>
</organism>
<keyword evidence="5" id="KW-0812">Transmembrane</keyword>
<dbReference type="PRINTS" id="PR00320">
    <property type="entry name" value="GPROTEINBRPT"/>
</dbReference>
<accession>X6M5M4</accession>
<dbReference type="GO" id="GO:0043161">
    <property type="term" value="P:proteasome-mediated ubiquitin-dependent protein catabolic process"/>
    <property type="evidence" value="ECO:0007669"/>
    <property type="project" value="TreeGrafter"/>
</dbReference>
<dbReference type="InterPro" id="IPR001680">
    <property type="entry name" value="WD40_rpt"/>
</dbReference>
<keyword evidence="5" id="KW-1133">Transmembrane helix</keyword>
<gene>
    <name evidence="6" type="ORF">RFI_28094</name>
</gene>
<dbReference type="PROSITE" id="PS50294">
    <property type="entry name" value="WD_REPEATS_REGION"/>
    <property type="match status" value="3"/>
</dbReference>
<dbReference type="EMBL" id="ASPP01024166">
    <property type="protein sequence ID" value="ETO09293.1"/>
    <property type="molecule type" value="Genomic_DNA"/>
</dbReference>
<dbReference type="InterPro" id="IPR019775">
    <property type="entry name" value="WD40_repeat_CS"/>
</dbReference>
<dbReference type="PROSITE" id="PS50082">
    <property type="entry name" value="WD_REPEATS_2"/>
    <property type="match status" value="6"/>
</dbReference>
<dbReference type="Pfam" id="PF00400">
    <property type="entry name" value="WD40"/>
    <property type="match status" value="5"/>
</dbReference>
<evidence type="ECO:0000313" key="6">
    <source>
        <dbReference type="EMBL" id="ETO09293.1"/>
    </source>
</evidence>
<dbReference type="PROSITE" id="PS00678">
    <property type="entry name" value="WD_REPEATS_1"/>
    <property type="match status" value="4"/>
</dbReference>
<evidence type="ECO:0000256" key="4">
    <source>
        <dbReference type="PROSITE-ProRule" id="PRU00221"/>
    </source>
</evidence>
<name>X6M5M4_RETFI</name>
<feature type="repeat" description="WD" evidence="4">
    <location>
        <begin position="268"/>
        <end position="311"/>
    </location>
</feature>
<evidence type="ECO:0000256" key="2">
    <source>
        <dbReference type="ARBA" id="ARBA00022574"/>
    </source>
</evidence>
<feature type="repeat" description="WD" evidence="4">
    <location>
        <begin position="115"/>
        <end position="162"/>
    </location>
</feature>
<dbReference type="Proteomes" id="UP000023152">
    <property type="component" value="Unassembled WGS sequence"/>
</dbReference>
<dbReference type="PANTHER" id="PTHR19849:SF0">
    <property type="entry name" value="PHOSPHOLIPASE A-2-ACTIVATING PROTEIN"/>
    <property type="match status" value="1"/>
</dbReference>
<evidence type="ECO:0000256" key="5">
    <source>
        <dbReference type="SAM" id="Phobius"/>
    </source>
</evidence>
<keyword evidence="7" id="KW-1185">Reference proteome</keyword>
<evidence type="ECO:0000256" key="3">
    <source>
        <dbReference type="ARBA" id="ARBA00022737"/>
    </source>
</evidence>
<comment type="caution">
    <text evidence="6">The sequence shown here is derived from an EMBL/GenBank/DDBJ whole genome shotgun (WGS) entry which is preliminary data.</text>
</comment>
<feature type="repeat" description="WD" evidence="4">
    <location>
        <begin position="241"/>
        <end position="267"/>
    </location>
</feature>
<keyword evidence="1" id="KW-0963">Cytoplasm</keyword>
<feature type="transmembrane region" description="Helical" evidence="5">
    <location>
        <begin position="41"/>
        <end position="61"/>
    </location>
</feature>
<reference evidence="6 7" key="1">
    <citation type="journal article" date="2013" name="Curr. Biol.">
        <title>The Genome of the Foraminiferan Reticulomyxa filosa.</title>
        <authorList>
            <person name="Glockner G."/>
            <person name="Hulsmann N."/>
            <person name="Schleicher M."/>
            <person name="Noegel A.A."/>
            <person name="Eichinger L."/>
            <person name="Gallinger C."/>
            <person name="Pawlowski J."/>
            <person name="Sierra R."/>
            <person name="Euteneuer U."/>
            <person name="Pillet L."/>
            <person name="Moustafa A."/>
            <person name="Platzer M."/>
            <person name="Groth M."/>
            <person name="Szafranski K."/>
            <person name="Schliwa M."/>
        </authorList>
    </citation>
    <scope>NUCLEOTIDE SEQUENCE [LARGE SCALE GENOMIC DNA]</scope>
</reference>
<sequence length="406" mass="46666">MSASINEEKSSMQQLLVSFMISTKLLSIMLCFYLFISNGDIYFAVITTLTQATTFFILDTFRSSSMLLQKFIGHTRCVNNIDYLTFDDSQFICSASSDQTIRVWDIENSKQMILFNEHSNSVNCVKFSRYHYYNNSQNVICSSSYDETIRFWDIKDSQQLQIFNVNTDGVCGIEFSPFNGGRYMCFGSINKTIHLWDIETSKSLHVFNGHTSTVWCVDFSPVQNNNNNNNKSNHIGIIGGNGYTICSGSLDTTIRIWDIETTKQSIEFKGHENWINSVKYGSNELENTILSGSNDKSVRLWDIRSNKQIQVFNGHLNQVHIVEYSPFIVNNKFDDKSNVICSGSLDNTIRFWDIRSNKDVLYTIKGNDEDWGIYCIKFLQLKKNRKYNNDITLCYGSLRGTINVWG</sequence>
<feature type="repeat" description="WD" evidence="4">
    <location>
        <begin position="163"/>
        <end position="206"/>
    </location>
</feature>
<feature type="repeat" description="WD" evidence="4">
    <location>
        <begin position="321"/>
        <end position="362"/>
    </location>
</feature>
<feature type="repeat" description="WD" evidence="4">
    <location>
        <begin position="71"/>
        <end position="114"/>
    </location>
</feature>
<dbReference type="OrthoDB" id="9890280at2759"/>
<evidence type="ECO:0000313" key="7">
    <source>
        <dbReference type="Proteomes" id="UP000023152"/>
    </source>
</evidence>
<keyword evidence="3" id="KW-0677">Repeat</keyword>
<dbReference type="GO" id="GO:0005737">
    <property type="term" value="C:cytoplasm"/>
    <property type="evidence" value="ECO:0007669"/>
    <property type="project" value="TreeGrafter"/>
</dbReference>
<dbReference type="Gene3D" id="2.130.10.10">
    <property type="entry name" value="YVTN repeat-like/Quinoprotein amine dehydrogenase"/>
    <property type="match status" value="3"/>
</dbReference>
<dbReference type="InterPro" id="IPR020472">
    <property type="entry name" value="WD40_PAC1"/>
</dbReference>
<dbReference type="InterPro" id="IPR015943">
    <property type="entry name" value="WD40/YVTN_repeat-like_dom_sf"/>
</dbReference>
<dbReference type="SMART" id="SM00320">
    <property type="entry name" value="WD40"/>
    <property type="match status" value="7"/>
</dbReference>
<dbReference type="AlphaFoldDB" id="X6M5M4"/>
<dbReference type="GO" id="GO:0043130">
    <property type="term" value="F:ubiquitin binding"/>
    <property type="evidence" value="ECO:0007669"/>
    <property type="project" value="TreeGrafter"/>
</dbReference>
<proteinExistence type="predicted"/>
<dbReference type="CDD" id="cd00200">
    <property type="entry name" value="WD40"/>
    <property type="match status" value="1"/>
</dbReference>
<keyword evidence="2 4" id="KW-0853">WD repeat</keyword>
<evidence type="ECO:0000256" key="1">
    <source>
        <dbReference type="ARBA" id="ARBA00022490"/>
    </source>
</evidence>
<feature type="transmembrane region" description="Helical" evidence="5">
    <location>
        <begin position="15"/>
        <end position="35"/>
    </location>
</feature>
<dbReference type="SUPFAM" id="SSF50978">
    <property type="entry name" value="WD40 repeat-like"/>
    <property type="match status" value="1"/>
</dbReference>
<dbReference type="GO" id="GO:0010992">
    <property type="term" value="P:ubiquitin recycling"/>
    <property type="evidence" value="ECO:0007669"/>
    <property type="project" value="TreeGrafter"/>
</dbReference>